<keyword evidence="2 7" id="KW-0812">Transmembrane</keyword>
<feature type="compositionally biased region" description="Polar residues" evidence="6">
    <location>
        <begin position="340"/>
        <end position="363"/>
    </location>
</feature>
<evidence type="ECO:0000256" key="5">
    <source>
        <dbReference type="ARBA" id="ARBA00038359"/>
    </source>
</evidence>
<evidence type="ECO:0000256" key="3">
    <source>
        <dbReference type="ARBA" id="ARBA00022989"/>
    </source>
</evidence>
<evidence type="ECO:0000256" key="2">
    <source>
        <dbReference type="ARBA" id="ARBA00022692"/>
    </source>
</evidence>
<feature type="transmembrane region" description="Helical" evidence="7">
    <location>
        <begin position="108"/>
        <end position="132"/>
    </location>
</feature>
<protein>
    <recommendedName>
        <fullName evidence="8">Rhodopsin domain-containing protein</fullName>
    </recommendedName>
</protein>
<dbReference type="Proteomes" id="UP000034182">
    <property type="component" value="Unassembled WGS sequence"/>
</dbReference>
<dbReference type="InterPro" id="IPR052337">
    <property type="entry name" value="SAT4-like"/>
</dbReference>
<dbReference type="GO" id="GO:0016020">
    <property type="term" value="C:membrane"/>
    <property type="evidence" value="ECO:0007669"/>
    <property type="project" value="UniProtKB-SubCell"/>
</dbReference>
<accession>A0A0G2GR05</accession>
<keyword evidence="4 7" id="KW-0472">Membrane</keyword>
<name>A0A0G2GR05_9PEZI</name>
<feature type="region of interest" description="Disordered" evidence="6">
    <location>
        <begin position="301"/>
        <end position="363"/>
    </location>
</feature>
<evidence type="ECO:0000313" key="9">
    <source>
        <dbReference type="EMBL" id="KKY19250.1"/>
    </source>
</evidence>
<reference evidence="9 10" key="2">
    <citation type="submission" date="2015-05" db="EMBL/GenBank/DDBJ databases">
        <title>Distinctive expansion of gene families associated with plant cell wall degradation and secondary metabolism in the genomes of grapevine trunk pathogens.</title>
        <authorList>
            <person name="Lawrence D.P."/>
            <person name="Travadon R."/>
            <person name="Rolshausen P.E."/>
            <person name="Baumgartner K."/>
        </authorList>
    </citation>
    <scope>NUCLEOTIDE SEQUENCE [LARGE SCALE GENOMIC DNA]</scope>
    <source>
        <strain evidence="9">DS831</strain>
    </source>
</reference>
<reference evidence="9 10" key="1">
    <citation type="submission" date="2015-03" db="EMBL/GenBank/DDBJ databases">
        <authorList>
            <person name="Morales-Cruz A."/>
            <person name="Amrine K.C."/>
            <person name="Cantu D."/>
        </authorList>
    </citation>
    <scope>NUCLEOTIDE SEQUENCE [LARGE SCALE GENOMIC DNA]</scope>
    <source>
        <strain evidence="9">DS831</strain>
    </source>
</reference>
<dbReference type="PANTHER" id="PTHR33048:SF31">
    <property type="entry name" value="INTEGRAL MEMBRANE PROTEIN"/>
    <property type="match status" value="1"/>
</dbReference>
<feature type="transmembrane region" description="Helical" evidence="7">
    <location>
        <begin position="158"/>
        <end position="182"/>
    </location>
</feature>
<feature type="transmembrane region" description="Helical" evidence="7">
    <location>
        <begin position="12"/>
        <end position="31"/>
    </location>
</feature>
<comment type="caution">
    <text evidence="9">The sequence shown here is derived from an EMBL/GenBank/DDBJ whole genome shotgun (WGS) entry which is preliminary data.</text>
</comment>
<evidence type="ECO:0000256" key="4">
    <source>
        <dbReference type="ARBA" id="ARBA00023136"/>
    </source>
</evidence>
<dbReference type="InterPro" id="IPR049326">
    <property type="entry name" value="Rhodopsin_dom_fungi"/>
</dbReference>
<feature type="transmembrane region" description="Helical" evidence="7">
    <location>
        <begin position="75"/>
        <end position="96"/>
    </location>
</feature>
<evidence type="ECO:0000256" key="1">
    <source>
        <dbReference type="ARBA" id="ARBA00004141"/>
    </source>
</evidence>
<evidence type="ECO:0000313" key="10">
    <source>
        <dbReference type="Proteomes" id="UP000034182"/>
    </source>
</evidence>
<comment type="subcellular location">
    <subcellularLocation>
        <location evidence="1">Membrane</location>
        <topology evidence="1">Multi-pass membrane protein</topology>
    </subcellularLocation>
</comment>
<feature type="transmembrane region" description="Helical" evidence="7">
    <location>
        <begin position="38"/>
        <end position="55"/>
    </location>
</feature>
<keyword evidence="3 7" id="KW-1133">Transmembrane helix</keyword>
<feature type="domain" description="Rhodopsin" evidence="8">
    <location>
        <begin position="39"/>
        <end position="257"/>
    </location>
</feature>
<dbReference type="EMBL" id="LAQI01000113">
    <property type="protein sequence ID" value="KKY19250.1"/>
    <property type="molecule type" value="Genomic_DNA"/>
</dbReference>
<feature type="transmembrane region" description="Helical" evidence="7">
    <location>
        <begin position="234"/>
        <end position="255"/>
    </location>
</feature>
<comment type="similarity">
    <text evidence="5">Belongs to the SAT4 family.</text>
</comment>
<evidence type="ECO:0000256" key="6">
    <source>
        <dbReference type="SAM" id="MobiDB-lite"/>
    </source>
</evidence>
<dbReference type="AlphaFoldDB" id="A0A0G2GR05"/>
<proteinExistence type="inferred from homology"/>
<evidence type="ECO:0000259" key="8">
    <source>
        <dbReference type="Pfam" id="PF20684"/>
    </source>
</evidence>
<organism evidence="9 10">
    <name type="scientific">Diplodia seriata</name>
    <dbReference type="NCBI Taxonomy" id="420778"/>
    <lineage>
        <taxon>Eukaryota</taxon>
        <taxon>Fungi</taxon>
        <taxon>Dikarya</taxon>
        <taxon>Ascomycota</taxon>
        <taxon>Pezizomycotina</taxon>
        <taxon>Dothideomycetes</taxon>
        <taxon>Dothideomycetes incertae sedis</taxon>
        <taxon>Botryosphaeriales</taxon>
        <taxon>Botryosphaeriaceae</taxon>
        <taxon>Diplodia</taxon>
    </lineage>
</organism>
<dbReference type="PANTHER" id="PTHR33048">
    <property type="entry name" value="PTH11-LIKE INTEGRAL MEMBRANE PROTEIN (AFU_ORTHOLOGUE AFUA_5G11245)"/>
    <property type="match status" value="1"/>
</dbReference>
<gene>
    <name evidence="9" type="ORF">UCDDS831_g05454</name>
</gene>
<sequence>MTLFMDNSPHVAGSIISITILAFTIFGLRVYTRLKPPFAVLSAACILASFNGVGVHVERFKDPALAKYQEIGLKWFFLFEVFYCVAIIPIKLSIAFQLIRIAAGRKFFVYSQYVVAAMFTTMNLIAALYIIFQCTPVSYAWNTQQEGKCNDAKILTDIYYATTAVNIATDWFCAAMPIPLLWNVKLNRNAKISVGCILSLGIFASLSACIRLKYTVNLQNSNDYLYAISDILIWGYAENGIGVIVGCIGTLRPLFRKVLHLGSSNDGSTPMKYGGASSKGNFPSNARRTYDKFDSQYELEEGMAGASSSGSDKYAPQAHETEIRAGMARSGSLRSDSDSQKQILEDSQGNGIMVHSQVQISRD</sequence>
<evidence type="ECO:0000256" key="7">
    <source>
        <dbReference type="SAM" id="Phobius"/>
    </source>
</evidence>
<feature type="transmembrane region" description="Helical" evidence="7">
    <location>
        <begin position="194"/>
        <end position="214"/>
    </location>
</feature>
<dbReference type="Pfam" id="PF20684">
    <property type="entry name" value="Fung_rhodopsin"/>
    <property type="match status" value="1"/>
</dbReference>